<protein>
    <recommendedName>
        <fullName evidence="6 15">tRNA (guanine-N(1)-)-methyltransferase</fullName>
        <ecNumber evidence="5 15">2.1.1.228</ecNumber>
    </recommendedName>
    <alternativeName>
        <fullName evidence="12 15">M1G-methyltransferase</fullName>
    </alternativeName>
    <alternativeName>
        <fullName evidence="13 15">tRNA [GM37] methyltransferase</fullName>
    </alternativeName>
</protein>
<evidence type="ECO:0000256" key="10">
    <source>
        <dbReference type="ARBA" id="ARBA00022691"/>
    </source>
</evidence>
<dbReference type="Pfam" id="PF01746">
    <property type="entry name" value="tRNA_m1G_MT"/>
    <property type="match status" value="1"/>
</dbReference>
<dbReference type="HAMAP" id="MF_00605">
    <property type="entry name" value="TrmD"/>
    <property type="match status" value="1"/>
</dbReference>
<reference evidence="19 20" key="1">
    <citation type="submission" date="2019-01" db="EMBL/GenBank/DDBJ databases">
        <title>Draft genome sequences of Candidatus Mycoplasma haemohominis SWG34-3 identified from a patient with pyrexia, anemia and liver dysfunction.</title>
        <authorList>
            <person name="Sekizuka T."/>
            <person name="Hattori N."/>
            <person name="Katano H."/>
            <person name="Takuma T."/>
            <person name="Ito T."/>
            <person name="Arai N."/>
            <person name="Yanai R."/>
            <person name="Ishii S."/>
            <person name="Miura Y."/>
            <person name="Tokunaga T."/>
            <person name="Watanabe H."/>
            <person name="Nomura N."/>
            <person name="Eguchi J."/>
            <person name="Arai T."/>
            <person name="Hasegawa H."/>
            <person name="Nakamaki T."/>
            <person name="Wakita T."/>
            <person name="Niki Y."/>
            <person name="Kuroda M."/>
        </authorList>
    </citation>
    <scope>NUCLEOTIDE SEQUENCE [LARGE SCALE GENOMIC DNA]</scope>
    <source>
        <strain evidence="19">SWG34-3</strain>
    </source>
</reference>
<dbReference type="SUPFAM" id="SSF75217">
    <property type="entry name" value="alpha/beta knot"/>
    <property type="match status" value="1"/>
</dbReference>
<evidence type="ECO:0000313" key="19">
    <source>
        <dbReference type="EMBL" id="GCE63338.1"/>
    </source>
</evidence>
<dbReference type="PIRSF" id="PIRSF000386">
    <property type="entry name" value="tRNA_mtase"/>
    <property type="match status" value="1"/>
</dbReference>
<comment type="subunit">
    <text evidence="4 15 17">Homodimer.</text>
</comment>
<dbReference type="GO" id="GO:0002939">
    <property type="term" value="P:tRNA N1-guanine methylation"/>
    <property type="evidence" value="ECO:0007669"/>
    <property type="project" value="TreeGrafter"/>
</dbReference>
<dbReference type="NCBIfam" id="TIGR00088">
    <property type="entry name" value="trmD"/>
    <property type="match status" value="1"/>
</dbReference>
<dbReference type="Proteomes" id="UP000324831">
    <property type="component" value="Unassembled WGS sequence"/>
</dbReference>
<keyword evidence="10 15" id="KW-0949">S-adenosyl-L-methionine</keyword>
<evidence type="ECO:0000256" key="9">
    <source>
        <dbReference type="ARBA" id="ARBA00022679"/>
    </source>
</evidence>
<sequence>MKFTILTIFPSSLESYINSSIIQKASKKGLIEIEIINIRKKPWQQVDDYAYGGKSGMVLKIEPIVEALKEHQLLDKHIVLLTPTGTTLKQSLIKDLVKHKHIVMICGHYEGIDARIENYISQEISIGDYVLTSGELGAMVLLDSITRLVPNVINQESLQTESFDCDLLDFPVYTRPQEFDGHKVPDIYLNGNHKEIEKFRLREQERITKEKRPDLYNKYIDKKRKNLKYKNS</sequence>
<dbReference type="PANTHER" id="PTHR46417">
    <property type="entry name" value="TRNA (GUANINE-N(1)-)-METHYLTRANSFERASE"/>
    <property type="match status" value="1"/>
</dbReference>
<dbReference type="GO" id="GO:0005829">
    <property type="term" value="C:cytosol"/>
    <property type="evidence" value="ECO:0007669"/>
    <property type="project" value="TreeGrafter"/>
</dbReference>
<dbReference type="EC" id="2.1.1.228" evidence="5 15"/>
<feature type="binding site" evidence="15 16">
    <location>
        <begin position="126"/>
        <end position="131"/>
    </location>
    <ligand>
        <name>S-adenosyl-L-methionine</name>
        <dbReference type="ChEBI" id="CHEBI:59789"/>
    </ligand>
</feature>
<keyword evidence="7 15" id="KW-0963">Cytoplasm</keyword>
<feature type="binding site" evidence="15 16">
    <location>
        <position position="107"/>
    </location>
    <ligand>
        <name>S-adenosyl-L-methionine</name>
        <dbReference type="ChEBI" id="CHEBI:59789"/>
    </ligand>
</feature>
<dbReference type="CDD" id="cd18080">
    <property type="entry name" value="TrmD-like"/>
    <property type="match status" value="1"/>
</dbReference>
<evidence type="ECO:0000256" key="13">
    <source>
        <dbReference type="ARBA" id="ARBA00033392"/>
    </source>
</evidence>
<dbReference type="AlphaFoldDB" id="A0A478FPI8"/>
<keyword evidence="9 15" id="KW-0808">Transferase</keyword>
<evidence type="ECO:0000256" key="11">
    <source>
        <dbReference type="ARBA" id="ARBA00022694"/>
    </source>
</evidence>
<dbReference type="InterPro" id="IPR023148">
    <property type="entry name" value="tRNA_m1G_MeTrfase_C_sf"/>
</dbReference>
<dbReference type="Gene3D" id="1.10.1270.20">
    <property type="entry name" value="tRNA(m1g37)methyltransferase, domain 2"/>
    <property type="match status" value="1"/>
</dbReference>
<evidence type="ECO:0000259" key="18">
    <source>
        <dbReference type="Pfam" id="PF01746"/>
    </source>
</evidence>
<dbReference type="Gene3D" id="3.40.1280.10">
    <property type="match status" value="1"/>
</dbReference>
<evidence type="ECO:0000256" key="2">
    <source>
        <dbReference type="ARBA" id="ARBA00004496"/>
    </source>
</evidence>
<keyword evidence="11 15" id="KW-0819">tRNA processing</keyword>
<dbReference type="InterPro" id="IPR029028">
    <property type="entry name" value="Alpha/beta_knot_MTases"/>
</dbReference>
<evidence type="ECO:0000256" key="1">
    <source>
        <dbReference type="ARBA" id="ARBA00002634"/>
    </source>
</evidence>
<evidence type="ECO:0000313" key="20">
    <source>
        <dbReference type="Proteomes" id="UP000324831"/>
    </source>
</evidence>
<evidence type="ECO:0000256" key="5">
    <source>
        <dbReference type="ARBA" id="ARBA00012807"/>
    </source>
</evidence>
<dbReference type="InterPro" id="IPR029026">
    <property type="entry name" value="tRNA_m1G_MTases_N"/>
</dbReference>
<name>A0A478FPI8_9MOLU</name>
<comment type="function">
    <text evidence="1 15 17">Specifically methylates guanosine-37 in various tRNAs.</text>
</comment>
<evidence type="ECO:0000256" key="14">
    <source>
        <dbReference type="ARBA" id="ARBA00047783"/>
    </source>
</evidence>
<dbReference type="InterPro" id="IPR002649">
    <property type="entry name" value="tRNA_m1G_MeTrfase_TrmD"/>
</dbReference>
<feature type="domain" description="tRNA methyltransferase TRMD/TRM10-type" evidence="18">
    <location>
        <begin position="1"/>
        <end position="218"/>
    </location>
</feature>
<evidence type="ECO:0000256" key="4">
    <source>
        <dbReference type="ARBA" id="ARBA00011738"/>
    </source>
</evidence>
<comment type="similarity">
    <text evidence="3 15 17">Belongs to the RNA methyltransferase TrmD family.</text>
</comment>
<dbReference type="InterPro" id="IPR016009">
    <property type="entry name" value="tRNA_MeTrfase_TRMD/TRM10"/>
</dbReference>
<dbReference type="NCBIfam" id="NF000648">
    <property type="entry name" value="PRK00026.1"/>
    <property type="match status" value="1"/>
</dbReference>
<proteinExistence type="inferred from homology"/>
<dbReference type="EMBL" id="BIMN01000001">
    <property type="protein sequence ID" value="GCE63338.1"/>
    <property type="molecule type" value="Genomic_DNA"/>
</dbReference>
<accession>A0A478FPI8</accession>
<evidence type="ECO:0000256" key="15">
    <source>
        <dbReference type="HAMAP-Rule" id="MF_00605"/>
    </source>
</evidence>
<evidence type="ECO:0000256" key="6">
    <source>
        <dbReference type="ARBA" id="ARBA00014679"/>
    </source>
</evidence>
<comment type="caution">
    <text evidence="19">The sequence shown here is derived from an EMBL/GenBank/DDBJ whole genome shotgun (WGS) entry which is preliminary data.</text>
</comment>
<evidence type="ECO:0000256" key="7">
    <source>
        <dbReference type="ARBA" id="ARBA00022490"/>
    </source>
</evidence>
<comment type="subcellular location">
    <subcellularLocation>
        <location evidence="2 15 17">Cytoplasm</location>
    </subcellularLocation>
</comment>
<evidence type="ECO:0000256" key="17">
    <source>
        <dbReference type="RuleBase" id="RU003464"/>
    </source>
</evidence>
<evidence type="ECO:0000256" key="3">
    <source>
        <dbReference type="ARBA" id="ARBA00007630"/>
    </source>
</evidence>
<evidence type="ECO:0000256" key="12">
    <source>
        <dbReference type="ARBA" id="ARBA00029736"/>
    </source>
</evidence>
<organism evidence="19 20">
    <name type="scientific">Candidatus Mycoplasma haematohominis</name>
    <dbReference type="NCBI Taxonomy" id="1494318"/>
    <lineage>
        <taxon>Bacteria</taxon>
        <taxon>Bacillati</taxon>
        <taxon>Mycoplasmatota</taxon>
        <taxon>Mollicutes</taxon>
        <taxon>Mycoplasmataceae</taxon>
        <taxon>Mycoplasma</taxon>
    </lineage>
</organism>
<dbReference type="GO" id="GO:0052906">
    <property type="term" value="F:tRNA (guanine(37)-N1)-methyltransferase activity"/>
    <property type="evidence" value="ECO:0007669"/>
    <property type="project" value="UniProtKB-UniRule"/>
</dbReference>
<comment type="catalytic activity">
    <reaction evidence="14 15 17">
        <text>guanosine(37) in tRNA + S-adenosyl-L-methionine = N(1)-methylguanosine(37) in tRNA + S-adenosyl-L-homocysteine + H(+)</text>
        <dbReference type="Rhea" id="RHEA:36899"/>
        <dbReference type="Rhea" id="RHEA-COMP:10145"/>
        <dbReference type="Rhea" id="RHEA-COMP:10147"/>
        <dbReference type="ChEBI" id="CHEBI:15378"/>
        <dbReference type="ChEBI" id="CHEBI:57856"/>
        <dbReference type="ChEBI" id="CHEBI:59789"/>
        <dbReference type="ChEBI" id="CHEBI:73542"/>
        <dbReference type="ChEBI" id="CHEBI:74269"/>
        <dbReference type="EC" id="2.1.1.228"/>
    </reaction>
</comment>
<dbReference type="PANTHER" id="PTHR46417:SF1">
    <property type="entry name" value="TRNA (GUANINE-N(1)-)-METHYLTRANSFERASE"/>
    <property type="match status" value="1"/>
</dbReference>
<keyword evidence="8 15" id="KW-0489">Methyltransferase</keyword>
<evidence type="ECO:0000256" key="8">
    <source>
        <dbReference type="ARBA" id="ARBA00022603"/>
    </source>
</evidence>
<gene>
    <name evidence="15 19" type="primary">trmD</name>
    <name evidence="19" type="ORF">MHSWG343_03270</name>
</gene>
<evidence type="ECO:0000256" key="16">
    <source>
        <dbReference type="PIRSR" id="PIRSR000386-1"/>
    </source>
</evidence>